<evidence type="ECO:0000313" key="2">
    <source>
        <dbReference type="Proteomes" id="UP001189429"/>
    </source>
</evidence>
<dbReference type="EMBL" id="CAUYUJ010006224">
    <property type="protein sequence ID" value="CAK0816559.1"/>
    <property type="molecule type" value="Genomic_DNA"/>
</dbReference>
<keyword evidence="2" id="KW-1185">Reference proteome</keyword>
<dbReference type="Gene3D" id="2.60.120.920">
    <property type="match status" value="1"/>
</dbReference>
<dbReference type="Proteomes" id="UP001189429">
    <property type="component" value="Unassembled WGS sequence"/>
</dbReference>
<organism evidence="1 2">
    <name type="scientific">Prorocentrum cordatum</name>
    <dbReference type="NCBI Taxonomy" id="2364126"/>
    <lineage>
        <taxon>Eukaryota</taxon>
        <taxon>Sar</taxon>
        <taxon>Alveolata</taxon>
        <taxon>Dinophyceae</taxon>
        <taxon>Prorocentrales</taxon>
        <taxon>Prorocentraceae</taxon>
        <taxon>Prorocentrum</taxon>
    </lineage>
</organism>
<comment type="caution">
    <text evidence="1">The sequence shown here is derived from an EMBL/GenBank/DDBJ whole genome shotgun (WGS) entry which is preliminary data.</text>
</comment>
<proteinExistence type="predicted"/>
<reference evidence="1" key="1">
    <citation type="submission" date="2023-10" db="EMBL/GenBank/DDBJ databases">
        <authorList>
            <person name="Chen Y."/>
            <person name="Shah S."/>
            <person name="Dougan E. K."/>
            <person name="Thang M."/>
            <person name="Chan C."/>
        </authorList>
    </citation>
    <scope>NUCLEOTIDE SEQUENCE [LARGE SCALE GENOMIC DNA]</scope>
</reference>
<sequence>MFGGAAACQIGVCHDRGGASLDAPLGAGEGCWTVGLGPGELSQGDVVGVACGKGNVPNLEFYLNGRLLDGPSVKRISGDAFPAVSVAGGAAVLMEACFKHTPPGSCQQIIPAAGMM</sequence>
<dbReference type="InterPro" id="IPR043136">
    <property type="entry name" value="B30.2/SPRY_sf"/>
</dbReference>
<accession>A0ABN9RC44</accession>
<name>A0ABN9RC44_9DINO</name>
<protein>
    <recommendedName>
        <fullName evidence="3">SPRY domain-containing protein</fullName>
    </recommendedName>
</protein>
<evidence type="ECO:0000313" key="1">
    <source>
        <dbReference type="EMBL" id="CAK0816559.1"/>
    </source>
</evidence>
<gene>
    <name evidence="1" type="ORF">PCOR1329_LOCUS19489</name>
</gene>
<evidence type="ECO:0008006" key="3">
    <source>
        <dbReference type="Google" id="ProtNLM"/>
    </source>
</evidence>